<proteinExistence type="inferred from homology"/>
<accession>A0ABT2JQS2</accession>
<dbReference type="SUPFAM" id="SSF49329">
    <property type="entry name" value="Cu,Zn superoxide dismutase-like"/>
    <property type="match status" value="1"/>
</dbReference>
<evidence type="ECO:0000256" key="1">
    <source>
        <dbReference type="ARBA" id="ARBA00010457"/>
    </source>
</evidence>
<evidence type="ECO:0000256" key="2">
    <source>
        <dbReference type="SAM" id="MobiDB-lite"/>
    </source>
</evidence>
<evidence type="ECO:0000313" key="4">
    <source>
        <dbReference type="EMBL" id="MCT2590226.1"/>
    </source>
</evidence>
<keyword evidence="5" id="KW-1185">Reference proteome</keyword>
<comment type="similarity">
    <text evidence="1">Belongs to the Cu-Zn superoxide dismutase family.</text>
</comment>
<evidence type="ECO:0000313" key="5">
    <source>
        <dbReference type="Proteomes" id="UP001156389"/>
    </source>
</evidence>
<dbReference type="EMBL" id="JAJAGO010000004">
    <property type="protein sequence ID" value="MCT2590226.1"/>
    <property type="molecule type" value="Genomic_DNA"/>
</dbReference>
<evidence type="ECO:0000256" key="3">
    <source>
        <dbReference type="SAM" id="SignalP"/>
    </source>
</evidence>
<dbReference type="Gene3D" id="2.60.40.200">
    <property type="entry name" value="Superoxide dismutase, copper/zinc binding domain"/>
    <property type="match status" value="1"/>
</dbReference>
<keyword evidence="3" id="KW-0732">Signal</keyword>
<comment type="caution">
    <text evidence="4">The sequence shown here is derived from an EMBL/GenBank/DDBJ whole genome shotgun (WGS) entry which is preliminary data.</text>
</comment>
<feature type="region of interest" description="Disordered" evidence="2">
    <location>
        <begin position="100"/>
        <end position="127"/>
    </location>
</feature>
<gene>
    <name evidence="4" type="ORF">LHJ74_09920</name>
</gene>
<feature type="chain" id="PRO_5045446596" evidence="3">
    <location>
        <begin position="23"/>
        <end position="197"/>
    </location>
</feature>
<sequence>MRAAVVGAALALVAAGSGVAGADGGAQGGGDLRMHRSARFAPPQAFVPSSALTYDQELVPAGAHITVRQRVDGEGTTVGLAVRGLAPDHAFGVHVHTEPCGPRPQDSGPHYRHVKAPDQPSADPEYANPENEVWLDFRTDGRGDGGSSVSHSWDFRRGEAGSVVLHEHAVSTEPGEAGTAGAPVGCFTVPFMGVGQR</sequence>
<reference evidence="4 5" key="1">
    <citation type="submission" date="2021-10" db="EMBL/GenBank/DDBJ databases">
        <title>Streptomyces gossypii sp. nov., isolated from soil collected from cotton field.</title>
        <authorList>
            <person name="Ge X."/>
            <person name="Chen X."/>
            <person name="Liu W."/>
        </authorList>
    </citation>
    <scope>NUCLEOTIDE SEQUENCE [LARGE SCALE GENOMIC DNA]</scope>
    <source>
        <strain evidence="4 5">N2-109</strain>
    </source>
</reference>
<organism evidence="4 5">
    <name type="scientific">Streptomyces gossypii</name>
    <dbReference type="NCBI Taxonomy" id="2883101"/>
    <lineage>
        <taxon>Bacteria</taxon>
        <taxon>Bacillati</taxon>
        <taxon>Actinomycetota</taxon>
        <taxon>Actinomycetes</taxon>
        <taxon>Kitasatosporales</taxon>
        <taxon>Streptomycetaceae</taxon>
        <taxon>Streptomyces</taxon>
    </lineage>
</organism>
<dbReference type="InterPro" id="IPR036423">
    <property type="entry name" value="SOD-like_Cu/Zn_dom_sf"/>
</dbReference>
<dbReference type="RefSeq" id="WP_260217539.1">
    <property type="nucleotide sequence ID" value="NZ_JAJAGO010000004.1"/>
</dbReference>
<dbReference type="Proteomes" id="UP001156389">
    <property type="component" value="Unassembled WGS sequence"/>
</dbReference>
<protein>
    <submittedName>
        <fullName evidence="4">Superoxide dismutase family protein</fullName>
    </submittedName>
</protein>
<feature type="signal peptide" evidence="3">
    <location>
        <begin position="1"/>
        <end position="22"/>
    </location>
</feature>
<name>A0ABT2JQS2_9ACTN</name>